<accession>A0A7X0H3M7</accession>
<dbReference type="AlphaFoldDB" id="A0A7X0H3M7"/>
<dbReference type="InterPro" id="IPR029068">
    <property type="entry name" value="Glyas_Bleomycin-R_OHBP_Dase"/>
</dbReference>
<dbReference type="Gene3D" id="3.10.180.10">
    <property type="entry name" value="2,3-Dihydroxybiphenyl 1,2-Dioxygenase, domain 1"/>
    <property type="match status" value="1"/>
</dbReference>
<dbReference type="Pfam" id="PF00903">
    <property type="entry name" value="Glyoxalase"/>
    <property type="match status" value="1"/>
</dbReference>
<keyword evidence="3" id="KW-1185">Reference proteome</keyword>
<evidence type="ECO:0000313" key="3">
    <source>
        <dbReference type="Proteomes" id="UP000541810"/>
    </source>
</evidence>
<comment type="caution">
    <text evidence="2">The sequence shown here is derived from an EMBL/GenBank/DDBJ whole genome shotgun (WGS) entry which is preliminary data.</text>
</comment>
<evidence type="ECO:0000313" key="2">
    <source>
        <dbReference type="EMBL" id="MBB6428599.1"/>
    </source>
</evidence>
<dbReference type="Proteomes" id="UP000541810">
    <property type="component" value="Unassembled WGS sequence"/>
</dbReference>
<dbReference type="RefSeq" id="WP_184675885.1">
    <property type="nucleotide sequence ID" value="NZ_JACHGY010000001.1"/>
</dbReference>
<dbReference type="PROSITE" id="PS51819">
    <property type="entry name" value="VOC"/>
    <property type="match status" value="1"/>
</dbReference>
<feature type="domain" description="VOC" evidence="1">
    <location>
        <begin position="4"/>
        <end position="125"/>
    </location>
</feature>
<dbReference type="InterPro" id="IPR004360">
    <property type="entry name" value="Glyas_Fos-R_dOase_dom"/>
</dbReference>
<protein>
    <submittedName>
        <fullName evidence="2">Putative lactoylglutathione lyase</fullName>
    </submittedName>
</protein>
<organism evidence="2 3">
    <name type="scientific">Algisphaera agarilytica</name>
    <dbReference type="NCBI Taxonomy" id="1385975"/>
    <lineage>
        <taxon>Bacteria</taxon>
        <taxon>Pseudomonadati</taxon>
        <taxon>Planctomycetota</taxon>
        <taxon>Phycisphaerae</taxon>
        <taxon>Phycisphaerales</taxon>
        <taxon>Phycisphaeraceae</taxon>
        <taxon>Algisphaera</taxon>
    </lineage>
</organism>
<dbReference type="SUPFAM" id="SSF54593">
    <property type="entry name" value="Glyoxalase/Bleomycin resistance protein/Dihydroxybiphenyl dioxygenase"/>
    <property type="match status" value="1"/>
</dbReference>
<dbReference type="InterPro" id="IPR037523">
    <property type="entry name" value="VOC_core"/>
</dbReference>
<evidence type="ECO:0000259" key="1">
    <source>
        <dbReference type="PROSITE" id="PS51819"/>
    </source>
</evidence>
<dbReference type="EMBL" id="JACHGY010000001">
    <property type="protein sequence ID" value="MBB6428599.1"/>
    <property type="molecule type" value="Genomic_DNA"/>
</dbReference>
<proteinExistence type="predicted"/>
<dbReference type="GO" id="GO:0016829">
    <property type="term" value="F:lyase activity"/>
    <property type="evidence" value="ECO:0007669"/>
    <property type="project" value="UniProtKB-KW"/>
</dbReference>
<name>A0A7X0H3M7_9BACT</name>
<sequence>MPKLLTSATVLLVRDVHASADYFRDCCGFKYDRFWGEPPSFCMVWRDHLCLMLKQTDQHDMIVPNWKVEEKLWDAYFWVDDADALYEEFKAAGAKMDYGPCDQPYGCREFGIQDLDGHDIAFGQDMDTSAAE</sequence>
<gene>
    <name evidence="2" type="ORF">HNQ40_000405</name>
</gene>
<keyword evidence="2" id="KW-0456">Lyase</keyword>
<reference evidence="2 3" key="1">
    <citation type="submission" date="2020-08" db="EMBL/GenBank/DDBJ databases">
        <title>Genomic Encyclopedia of Type Strains, Phase IV (KMG-IV): sequencing the most valuable type-strain genomes for metagenomic binning, comparative biology and taxonomic classification.</title>
        <authorList>
            <person name="Goeker M."/>
        </authorList>
    </citation>
    <scope>NUCLEOTIDE SEQUENCE [LARGE SCALE GENOMIC DNA]</scope>
    <source>
        <strain evidence="2 3">DSM 103725</strain>
    </source>
</reference>